<dbReference type="Gene3D" id="3.40.50.1110">
    <property type="entry name" value="SGNH hydrolase"/>
    <property type="match status" value="1"/>
</dbReference>
<reference evidence="1" key="1">
    <citation type="journal article" date="2014" name="Int. J. Syst. Evol. Microbiol.">
        <title>Complete genome sequence of Corynebacterium casei LMG S-19264T (=DSM 44701T), isolated from a smear-ripened cheese.</title>
        <authorList>
            <consortium name="US DOE Joint Genome Institute (JGI-PGF)"/>
            <person name="Walter F."/>
            <person name="Albersmeier A."/>
            <person name="Kalinowski J."/>
            <person name="Ruckert C."/>
        </authorList>
    </citation>
    <scope>NUCLEOTIDE SEQUENCE</scope>
    <source>
        <strain evidence="1">KCTC 23224</strain>
    </source>
</reference>
<comment type="caution">
    <text evidence="1">The sequence shown here is derived from an EMBL/GenBank/DDBJ whole genome shotgun (WGS) entry which is preliminary data.</text>
</comment>
<evidence type="ECO:0000313" key="2">
    <source>
        <dbReference type="Proteomes" id="UP000642809"/>
    </source>
</evidence>
<protein>
    <submittedName>
        <fullName evidence="1">Uncharacterized protein</fullName>
    </submittedName>
</protein>
<name>A0A8J3CYF3_9BACT</name>
<dbReference type="GO" id="GO:0016788">
    <property type="term" value="F:hydrolase activity, acting on ester bonds"/>
    <property type="evidence" value="ECO:0007669"/>
    <property type="project" value="UniProtKB-ARBA"/>
</dbReference>
<dbReference type="EMBL" id="BMYF01000007">
    <property type="protein sequence ID" value="GHB34420.1"/>
    <property type="molecule type" value="Genomic_DNA"/>
</dbReference>
<gene>
    <name evidence="1" type="ORF">GCM10008106_14680</name>
</gene>
<proteinExistence type="predicted"/>
<sequence length="66" mass="7916">MNNLLKLFTEGQSYLEFIDRWSALLNSQGEPNPDYFIEDNLHLKEQGYEQWNKVIKFFLQSNEDES</sequence>
<dbReference type="AlphaFoldDB" id="A0A8J3CYF3"/>
<dbReference type="InterPro" id="IPR036514">
    <property type="entry name" value="SGNH_hydro_sf"/>
</dbReference>
<dbReference type="SUPFAM" id="SSF52266">
    <property type="entry name" value="SGNH hydrolase"/>
    <property type="match status" value="1"/>
</dbReference>
<dbReference type="Proteomes" id="UP000642809">
    <property type="component" value="Unassembled WGS sequence"/>
</dbReference>
<evidence type="ECO:0000313" key="1">
    <source>
        <dbReference type="EMBL" id="GHB34420.1"/>
    </source>
</evidence>
<accession>A0A8J3CYF3</accession>
<organism evidence="1 2">
    <name type="scientific">Mongoliitalea lutea</name>
    <dbReference type="NCBI Taxonomy" id="849756"/>
    <lineage>
        <taxon>Bacteria</taxon>
        <taxon>Pseudomonadati</taxon>
        <taxon>Bacteroidota</taxon>
        <taxon>Cytophagia</taxon>
        <taxon>Cytophagales</taxon>
        <taxon>Cyclobacteriaceae</taxon>
        <taxon>Mongoliitalea</taxon>
    </lineage>
</organism>
<keyword evidence="2" id="KW-1185">Reference proteome</keyword>
<reference evidence="1" key="2">
    <citation type="submission" date="2020-09" db="EMBL/GenBank/DDBJ databases">
        <authorList>
            <person name="Sun Q."/>
            <person name="Kim S."/>
        </authorList>
    </citation>
    <scope>NUCLEOTIDE SEQUENCE</scope>
    <source>
        <strain evidence="1">KCTC 23224</strain>
    </source>
</reference>